<evidence type="ECO:0000256" key="4">
    <source>
        <dbReference type="PROSITE-ProRule" id="PRU00175"/>
    </source>
</evidence>
<comment type="caution">
    <text evidence="7">The sequence shown here is derived from an EMBL/GenBank/DDBJ whole genome shotgun (WGS) entry which is preliminary data.</text>
</comment>
<dbReference type="EMBL" id="CM027687">
    <property type="protein sequence ID" value="KAG0521421.1"/>
    <property type="molecule type" value="Genomic_DNA"/>
</dbReference>
<evidence type="ECO:0000313" key="7">
    <source>
        <dbReference type="EMBL" id="KAG0521421.1"/>
    </source>
</evidence>
<feature type="domain" description="RING-type" evidence="6">
    <location>
        <begin position="212"/>
        <end position="254"/>
    </location>
</feature>
<dbReference type="SUPFAM" id="SSF57850">
    <property type="entry name" value="RING/U-box"/>
    <property type="match status" value="1"/>
</dbReference>
<keyword evidence="3" id="KW-0862">Zinc</keyword>
<sequence>MPIASKLVYFQRRPSPAPPDDPGPEPPDPRRRPCRDHHCRRRRSSLSSSHHKPGQDHVPGHQRDAAAKPLGSVGNIAEHAAGMSSSTRLHRSISDHGRLPDAVHQARERLLQRLNSVDLSGRRQKTWPSESFWAGLTRTTDAGVSTSSDSILGSLTNCFQPSEPVVASKVEEGAVIINADECMPITVFPKLASELQEAEDSEGVEASSPAECSICLERCADSGDGLIQLRCRHIFHSACLDRWLRSHADCPYCRATVRVCS</sequence>
<feature type="compositionally biased region" description="Basic residues" evidence="5">
    <location>
        <begin position="32"/>
        <end position="52"/>
    </location>
</feature>
<accession>A0A921QJ22</accession>
<gene>
    <name evidence="7" type="ORF">BDA96_08G158600</name>
</gene>
<dbReference type="InterPro" id="IPR051834">
    <property type="entry name" value="RING_finger_E3_ligase"/>
</dbReference>
<evidence type="ECO:0000256" key="1">
    <source>
        <dbReference type="ARBA" id="ARBA00022723"/>
    </source>
</evidence>
<proteinExistence type="predicted"/>
<dbReference type="AlphaFoldDB" id="A0A921QJ22"/>
<evidence type="ECO:0000313" key="8">
    <source>
        <dbReference type="Proteomes" id="UP000807115"/>
    </source>
</evidence>
<dbReference type="InterPro" id="IPR013083">
    <property type="entry name" value="Znf_RING/FYVE/PHD"/>
</dbReference>
<evidence type="ECO:0000256" key="2">
    <source>
        <dbReference type="ARBA" id="ARBA00022771"/>
    </source>
</evidence>
<dbReference type="GO" id="GO:0008270">
    <property type="term" value="F:zinc ion binding"/>
    <property type="evidence" value="ECO:0007669"/>
    <property type="project" value="UniProtKB-KW"/>
</dbReference>
<evidence type="ECO:0000256" key="3">
    <source>
        <dbReference type="ARBA" id="ARBA00022833"/>
    </source>
</evidence>
<dbReference type="PROSITE" id="PS50089">
    <property type="entry name" value="ZF_RING_2"/>
    <property type="match status" value="1"/>
</dbReference>
<dbReference type="Proteomes" id="UP000807115">
    <property type="component" value="Chromosome 8"/>
</dbReference>
<feature type="compositionally biased region" description="Pro residues" evidence="5">
    <location>
        <begin position="15"/>
        <end position="26"/>
    </location>
</feature>
<reference evidence="7" key="1">
    <citation type="journal article" date="2019" name="BMC Genomics">
        <title>A new reference genome for Sorghum bicolor reveals high levels of sequence similarity between sweet and grain genotypes: implications for the genetics of sugar metabolism.</title>
        <authorList>
            <person name="Cooper E.A."/>
            <person name="Brenton Z.W."/>
            <person name="Flinn B.S."/>
            <person name="Jenkins J."/>
            <person name="Shu S."/>
            <person name="Flowers D."/>
            <person name="Luo F."/>
            <person name="Wang Y."/>
            <person name="Xia P."/>
            <person name="Barry K."/>
            <person name="Daum C."/>
            <person name="Lipzen A."/>
            <person name="Yoshinaga Y."/>
            <person name="Schmutz J."/>
            <person name="Saski C."/>
            <person name="Vermerris W."/>
            <person name="Kresovich S."/>
        </authorList>
    </citation>
    <scope>NUCLEOTIDE SEQUENCE</scope>
</reference>
<evidence type="ECO:0000259" key="6">
    <source>
        <dbReference type="PROSITE" id="PS50089"/>
    </source>
</evidence>
<reference evidence="7" key="2">
    <citation type="submission" date="2020-10" db="EMBL/GenBank/DDBJ databases">
        <authorList>
            <person name="Cooper E.A."/>
            <person name="Brenton Z.W."/>
            <person name="Flinn B.S."/>
            <person name="Jenkins J."/>
            <person name="Shu S."/>
            <person name="Flowers D."/>
            <person name="Luo F."/>
            <person name="Wang Y."/>
            <person name="Xia P."/>
            <person name="Barry K."/>
            <person name="Daum C."/>
            <person name="Lipzen A."/>
            <person name="Yoshinaga Y."/>
            <person name="Schmutz J."/>
            <person name="Saski C."/>
            <person name="Vermerris W."/>
            <person name="Kresovich S."/>
        </authorList>
    </citation>
    <scope>NUCLEOTIDE SEQUENCE</scope>
</reference>
<feature type="compositionally biased region" description="Basic and acidic residues" evidence="5">
    <location>
        <begin position="53"/>
        <end position="66"/>
    </location>
</feature>
<protein>
    <recommendedName>
        <fullName evidence="6">RING-type domain-containing protein</fullName>
    </recommendedName>
</protein>
<dbReference type="Pfam" id="PF13639">
    <property type="entry name" value="zf-RING_2"/>
    <property type="match status" value="1"/>
</dbReference>
<dbReference type="PANTHER" id="PTHR45931">
    <property type="entry name" value="SI:CH211-59O9.10"/>
    <property type="match status" value="1"/>
</dbReference>
<keyword evidence="1" id="KW-0479">Metal-binding</keyword>
<dbReference type="PANTHER" id="PTHR45931:SF5">
    <property type="entry name" value="RING-TYPE DOMAIN-CONTAINING PROTEIN"/>
    <property type="match status" value="1"/>
</dbReference>
<dbReference type="SMART" id="SM00184">
    <property type="entry name" value="RING"/>
    <property type="match status" value="1"/>
</dbReference>
<organism evidence="7 8">
    <name type="scientific">Sorghum bicolor</name>
    <name type="common">Sorghum</name>
    <name type="synonym">Sorghum vulgare</name>
    <dbReference type="NCBI Taxonomy" id="4558"/>
    <lineage>
        <taxon>Eukaryota</taxon>
        <taxon>Viridiplantae</taxon>
        <taxon>Streptophyta</taxon>
        <taxon>Embryophyta</taxon>
        <taxon>Tracheophyta</taxon>
        <taxon>Spermatophyta</taxon>
        <taxon>Magnoliopsida</taxon>
        <taxon>Liliopsida</taxon>
        <taxon>Poales</taxon>
        <taxon>Poaceae</taxon>
        <taxon>PACMAD clade</taxon>
        <taxon>Panicoideae</taxon>
        <taxon>Andropogonodae</taxon>
        <taxon>Andropogoneae</taxon>
        <taxon>Sorghinae</taxon>
        <taxon>Sorghum</taxon>
    </lineage>
</organism>
<keyword evidence="2 4" id="KW-0863">Zinc-finger</keyword>
<dbReference type="Gene3D" id="3.30.40.10">
    <property type="entry name" value="Zinc/RING finger domain, C3HC4 (zinc finger)"/>
    <property type="match status" value="1"/>
</dbReference>
<evidence type="ECO:0000256" key="5">
    <source>
        <dbReference type="SAM" id="MobiDB-lite"/>
    </source>
</evidence>
<feature type="region of interest" description="Disordered" evidence="5">
    <location>
        <begin position="1"/>
        <end position="67"/>
    </location>
</feature>
<dbReference type="InterPro" id="IPR001841">
    <property type="entry name" value="Znf_RING"/>
</dbReference>
<name>A0A921QJ22_SORBI</name>